<proteinExistence type="predicted"/>
<keyword evidence="3" id="KW-1185">Reference proteome</keyword>
<dbReference type="InterPro" id="IPR009061">
    <property type="entry name" value="DNA-bd_dom_put_sf"/>
</dbReference>
<dbReference type="HOGENOM" id="CLU_073533_0_0_10"/>
<reference evidence="2 3" key="1">
    <citation type="submission" date="2011-08" db="EMBL/GenBank/DDBJ databases">
        <title>The Genome Sequence of Alistipes indistinctus YIT 12060.</title>
        <authorList>
            <consortium name="The Broad Institute Genome Sequencing Platform"/>
            <person name="Earl A."/>
            <person name="Ward D."/>
            <person name="Feldgarden M."/>
            <person name="Gevers D."/>
            <person name="Morotomi M."/>
            <person name="Young S.K."/>
            <person name="Zeng Q."/>
            <person name="Gargeya S."/>
            <person name="Fitzgerald M."/>
            <person name="Haas B."/>
            <person name="Abouelleil A."/>
            <person name="Alvarado L."/>
            <person name="Arachchi H.M."/>
            <person name="Berlin A."/>
            <person name="Brown A."/>
            <person name="Chapman S.B."/>
            <person name="Chen Z."/>
            <person name="Dunbar C."/>
            <person name="Freedman E."/>
            <person name="Gearin G."/>
            <person name="Gellesch M."/>
            <person name="Goldberg J."/>
            <person name="Griggs A."/>
            <person name="Gujja S."/>
            <person name="Heiman D."/>
            <person name="Howarth C."/>
            <person name="Larson L."/>
            <person name="Lui A."/>
            <person name="MacDonald P.J.P."/>
            <person name="Montmayeur A."/>
            <person name="Murphy C."/>
            <person name="Neiman D."/>
            <person name="Pearson M."/>
            <person name="Priest M."/>
            <person name="Roberts A."/>
            <person name="Saif S."/>
            <person name="Shea T."/>
            <person name="Shenoy N."/>
            <person name="Sisk P."/>
            <person name="Stolte C."/>
            <person name="Sykes S."/>
            <person name="Wortman J."/>
            <person name="Nusbaum C."/>
            <person name="Birren B."/>
        </authorList>
    </citation>
    <scope>NUCLEOTIDE SEQUENCE [LARGE SCALE GENOMIC DNA]</scope>
    <source>
        <strain evidence="2 3">YIT 12060</strain>
    </source>
</reference>
<evidence type="ECO:0000259" key="1">
    <source>
        <dbReference type="Pfam" id="PF12728"/>
    </source>
</evidence>
<feature type="domain" description="Helix-turn-helix" evidence="1">
    <location>
        <begin position="4"/>
        <end position="47"/>
    </location>
</feature>
<accession>G5HAW5</accession>
<comment type="caution">
    <text evidence="2">The sequence shown here is derived from an EMBL/GenBank/DDBJ whole genome shotgun (WGS) entry which is preliminary data.</text>
</comment>
<evidence type="ECO:0000313" key="2">
    <source>
        <dbReference type="EMBL" id="EHB91731.1"/>
    </source>
</evidence>
<dbReference type="InterPro" id="IPR041657">
    <property type="entry name" value="HTH_17"/>
</dbReference>
<sequence>MGCQEVANMMGISRATVHRYCATGKFRCVRLNRKIFIRKKDIDALFDNAEPYEVMPANRAPITEFYTMQEITEKFEVSESTVYNMAIAKQIPKVLSQGKTIYSKKHIDRHFARKLPDPQVAEWYTVEEIREKYNMSVSAVYSFTSEYGIPRKKSRGKTYYSKSHTDQHLKMRRPDPKIKEWYSMNDIVALYNFAPGYVSNLIYKNPIPKIRRGNKGYYSKEHFDRLVREKQLVPEYYTVEEAMAKYNLTRDTLYHHIRYNNVPKIKDGRYIKISKPELDAIFEQPITI</sequence>
<dbReference type="STRING" id="742725.HMPREF9450_01780"/>
<dbReference type="Proteomes" id="UP000006008">
    <property type="component" value="Unassembled WGS sequence"/>
</dbReference>
<gene>
    <name evidence="2" type="ORF">HMPREF9450_01780</name>
</gene>
<evidence type="ECO:0000313" key="3">
    <source>
        <dbReference type="Proteomes" id="UP000006008"/>
    </source>
</evidence>
<dbReference type="AlphaFoldDB" id="G5HAW5"/>
<dbReference type="EMBL" id="ADLD01000013">
    <property type="protein sequence ID" value="EHB91731.1"/>
    <property type="molecule type" value="Genomic_DNA"/>
</dbReference>
<dbReference type="Pfam" id="PF12728">
    <property type="entry name" value="HTH_17"/>
    <property type="match status" value="1"/>
</dbReference>
<organism evidence="2 3">
    <name type="scientific">Alistipes indistinctus YIT 12060</name>
    <dbReference type="NCBI Taxonomy" id="742725"/>
    <lineage>
        <taxon>Bacteria</taxon>
        <taxon>Pseudomonadati</taxon>
        <taxon>Bacteroidota</taxon>
        <taxon>Bacteroidia</taxon>
        <taxon>Bacteroidales</taxon>
        <taxon>Rikenellaceae</taxon>
        <taxon>Alistipes</taxon>
    </lineage>
</organism>
<dbReference type="eggNOG" id="COG2452">
    <property type="taxonomic scope" value="Bacteria"/>
</dbReference>
<protein>
    <recommendedName>
        <fullName evidence="1">Helix-turn-helix domain-containing protein</fullName>
    </recommendedName>
</protein>
<dbReference type="SUPFAM" id="SSF46955">
    <property type="entry name" value="Putative DNA-binding domain"/>
    <property type="match status" value="1"/>
</dbReference>
<name>G5HAW5_9BACT</name>
<dbReference type="PATRIC" id="fig|742725.3.peg.1873"/>